<sequence length="200" mass="22512">MNRRNIFTLLIVAIFSGISLFFGFNYIKATESLKKEMQQLEKIEKKVDKLQENIKKLEDENEKLNSENEKYKGNTNTQEAINKSPELSIPAEGDLIAEIAADGDNGKGGMYFGITITNISNKLLKISTNNLTLINTSKISGSETNLPLYESDLELGPSESTTFSQIFGTFSGDMPQYQSINVLYNDYSIFYQDPLIESYK</sequence>
<protein>
    <submittedName>
        <fullName evidence="3">Uncharacterized protein</fullName>
    </submittedName>
</protein>
<dbReference type="EMBL" id="NGKA01000010">
    <property type="protein sequence ID" value="RSU11558.1"/>
    <property type="molecule type" value="Genomic_DNA"/>
</dbReference>
<keyword evidence="2" id="KW-0812">Transmembrane</keyword>
<accession>A0A430AU22</accession>
<dbReference type="AlphaFoldDB" id="A0A430AU22"/>
<keyword evidence="1" id="KW-0175">Coiled coil</keyword>
<evidence type="ECO:0000313" key="3">
    <source>
        <dbReference type="EMBL" id="RSU11558.1"/>
    </source>
</evidence>
<comment type="caution">
    <text evidence="3">The sequence shown here is derived from an EMBL/GenBank/DDBJ whole genome shotgun (WGS) entry which is preliminary data.</text>
</comment>
<feature type="transmembrane region" description="Helical" evidence="2">
    <location>
        <begin position="6"/>
        <end position="27"/>
    </location>
</feature>
<evidence type="ECO:0000313" key="4">
    <source>
        <dbReference type="Proteomes" id="UP000287605"/>
    </source>
</evidence>
<dbReference type="Proteomes" id="UP000287605">
    <property type="component" value="Unassembled WGS sequence"/>
</dbReference>
<gene>
    <name evidence="3" type="ORF">CBF29_07710</name>
</gene>
<reference evidence="3 4" key="1">
    <citation type="submission" date="2017-05" db="EMBL/GenBank/DDBJ databases">
        <title>Vagococcus spp. assemblies.</title>
        <authorList>
            <person name="Gulvik C.A."/>
        </authorList>
    </citation>
    <scope>NUCLEOTIDE SEQUENCE [LARGE SCALE GENOMIC DNA]</scope>
    <source>
        <strain evidence="3 4">CCUG 51432</strain>
    </source>
</reference>
<evidence type="ECO:0000256" key="2">
    <source>
        <dbReference type="SAM" id="Phobius"/>
    </source>
</evidence>
<organism evidence="3 4">
    <name type="scientific">Vagococcus elongatus</name>
    <dbReference type="NCBI Taxonomy" id="180344"/>
    <lineage>
        <taxon>Bacteria</taxon>
        <taxon>Bacillati</taxon>
        <taxon>Bacillota</taxon>
        <taxon>Bacilli</taxon>
        <taxon>Lactobacillales</taxon>
        <taxon>Enterococcaceae</taxon>
        <taxon>Vagococcus</taxon>
    </lineage>
</organism>
<name>A0A430AU22_9ENTE</name>
<keyword evidence="4" id="KW-1185">Reference proteome</keyword>
<feature type="coiled-coil region" evidence="1">
    <location>
        <begin position="26"/>
        <end position="74"/>
    </location>
</feature>
<evidence type="ECO:0000256" key="1">
    <source>
        <dbReference type="SAM" id="Coils"/>
    </source>
</evidence>
<dbReference type="RefSeq" id="WP_126809183.1">
    <property type="nucleotide sequence ID" value="NZ_NGKA01000010.1"/>
</dbReference>
<proteinExistence type="predicted"/>
<keyword evidence="2" id="KW-1133">Transmembrane helix</keyword>
<keyword evidence="2" id="KW-0472">Membrane</keyword>